<protein>
    <submittedName>
        <fullName evidence="2">Uncharacterized protein</fullName>
    </submittedName>
</protein>
<name>A0A370UC83_9GAMM</name>
<gene>
    <name evidence="2" type="ORF">DN730_07180</name>
</gene>
<sequence length="234" mass="26589">MTLKLAQLVKRLTLAYANLLLVFLALICVMIVHREWQAYQTAQATLRQYAHKAAMFDQQTQLLTQLAQELDGTLQFSEDDPVLVAGLQIVDSMSLSNWQSLFTRLQQSLWLEVESMQWRRDMEHSGHWQADIVWQLRRPATLKPEQNWLPINVFSDEQRGGSLLTVLGGIRPAALVQVGQVQQWVHEGGWLPSLAATVEHISNKGLTLRYQSGQEATLKLANDEQVVFTLGEED</sequence>
<evidence type="ECO:0000313" key="2">
    <source>
        <dbReference type="EMBL" id="RDL45384.1"/>
    </source>
</evidence>
<keyword evidence="1" id="KW-1133">Transmembrane helix</keyword>
<dbReference type="EMBL" id="QKRA01000002">
    <property type="protein sequence ID" value="RDL45384.1"/>
    <property type="molecule type" value="Genomic_DNA"/>
</dbReference>
<keyword evidence="3" id="KW-1185">Reference proteome</keyword>
<organism evidence="2 3">
    <name type="scientific">Marinomonas piezotolerans</name>
    <dbReference type="NCBI Taxonomy" id="2213058"/>
    <lineage>
        <taxon>Bacteria</taxon>
        <taxon>Pseudomonadati</taxon>
        <taxon>Pseudomonadota</taxon>
        <taxon>Gammaproteobacteria</taxon>
        <taxon>Oceanospirillales</taxon>
        <taxon>Oceanospirillaceae</taxon>
        <taxon>Marinomonas</taxon>
    </lineage>
</organism>
<dbReference type="Proteomes" id="UP000254326">
    <property type="component" value="Unassembled WGS sequence"/>
</dbReference>
<dbReference type="RefSeq" id="WP_115467417.1">
    <property type="nucleotide sequence ID" value="NZ_QKRA01000002.1"/>
</dbReference>
<keyword evidence="1" id="KW-0472">Membrane</keyword>
<comment type="caution">
    <text evidence="2">The sequence shown here is derived from an EMBL/GenBank/DDBJ whole genome shotgun (WGS) entry which is preliminary data.</text>
</comment>
<evidence type="ECO:0000256" key="1">
    <source>
        <dbReference type="SAM" id="Phobius"/>
    </source>
</evidence>
<evidence type="ECO:0000313" key="3">
    <source>
        <dbReference type="Proteomes" id="UP000254326"/>
    </source>
</evidence>
<reference evidence="2 3" key="1">
    <citation type="submission" date="2018-06" db="EMBL/GenBank/DDBJ databases">
        <title>Marinomonas sp. YLB-05 draft genome sequence.</title>
        <authorList>
            <person name="Yu L."/>
            <person name="Tang X."/>
        </authorList>
    </citation>
    <scope>NUCLEOTIDE SEQUENCE [LARGE SCALE GENOMIC DNA]</scope>
    <source>
        <strain evidence="2 3">YLB-05</strain>
    </source>
</reference>
<proteinExistence type="predicted"/>
<dbReference type="OrthoDB" id="6106356at2"/>
<accession>A0A370UC83</accession>
<keyword evidence="1" id="KW-0812">Transmembrane</keyword>
<dbReference type="AlphaFoldDB" id="A0A370UC83"/>
<feature type="transmembrane region" description="Helical" evidence="1">
    <location>
        <begin position="12"/>
        <end position="32"/>
    </location>
</feature>